<dbReference type="Proteomes" id="UP000476411">
    <property type="component" value="Chromosome"/>
</dbReference>
<sequence length="276" mass="30786">MKTANLVSKTLEQFYSETYEEIRLEVGLGPLEFERNKELIQRFLPARTGVVADVGGGPGAYAAWLAKAGYDVYLFDPVPKHIEQATKKAAKYKKHPFKAILGEARNLELPDSAVDVVILHGPLYHLQEKSDRIAALREAYRVLKPGGVLLGFAINHTASTLVGLANGHIHDRAFLDMCKEELSSGLHNAPHNWPGILPEAYYHKPSQLVAEVKAAGFDHLDTFAVEGVIWMDSKYFENRADEVKKQQQMELLKATENNPEMLSMSPHMMIAGRRPA</sequence>
<dbReference type="SUPFAM" id="SSF53335">
    <property type="entry name" value="S-adenosyl-L-methionine-dependent methyltransferases"/>
    <property type="match status" value="1"/>
</dbReference>
<dbReference type="KEGG" id="chih:GWR21_29980"/>
<dbReference type="EMBL" id="CP048113">
    <property type="protein sequence ID" value="QHS63659.1"/>
    <property type="molecule type" value="Genomic_DNA"/>
</dbReference>
<dbReference type="Pfam" id="PF08241">
    <property type="entry name" value="Methyltransf_11"/>
    <property type="match status" value="1"/>
</dbReference>
<evidence type="ECO:0000313" key="2">
    <source>
        <dbReference type="EMBL" id="QHS63659.1"/>
    </source>
</evidence>
<keyword evidence="2" id="KW-0808">Transferase</keyword>
<dbReference type="InterPro" id="IPR029063">
    <property type="entry name" value="SAM-dependent_MTases_sf"/>
</dbReference>
<dbReference type="GO" id="GO:0032259">
    <property type="term" value="P:methylation"/>
    <property type="evidence" value="ECO:0007669"/>
    <property type="project" value="UniProtKB-KW"/>
</dbReference>
<reference evidence="2 3" key="1">
    <citation type="submission" date="2020-01" db="EMBL/GenBank/DDBJ databases">
        <title>Complete genome sequence of Chitinophaga sp. H33E-04 isolated from quinoa roots.</title>
        <authorList>
            <person name="Weon H.-Y."/>
            <person name="Lee S.A."/>
        </authorList>
    </citation>
    <scope>NUCLEOTIDE SEQUENCE [LARGE SCALE GENOMIC DNA]</scope>
    <source>
        <strain evidence="2 3">H33E-04</strain>
    </source>
</reference>
<keyword evidence="2" id="KW-0489">Methyltransferase</keyword>
<dbReference type="InterPro" id="IPR013216">
    <property type="entry name" value="Methyltransf_11"/>
</dbReference>
<proteinExistence type="predicted"/>
<keyword evidence="3" id="KW-1185">Reference proteome</keyword>
<dbReference type="GO" id="GO:0008757">
    <property type="term" value="F:S-adenosylmethionine-dependent methyltransferase activity"/>
    <property type="evidence" value="ECO:0007669"/>
    <property type="project" value="InterPro"/>
</dbReference>
<dbReference type="CDD" id="cd02440">
    <property type="entry name" value="AdoMet_MTases"/>
    <property type="match status" value="1"/>
</dbReference>
<dbReference type="Gene3D" id="3.40.50.150">
    <property type="entry name" value="Vaccinia Virus protein VP39"/>
    <property type="match status" value="1"/>
</dbReference>
<dbReference type="RefSeq" id="WP_162335375.1">
    <property type="nucleotide sequence ID" value="NZ_CP048113.1"/>
</dbReference>
<accession>A0A6B9ZP32</accession>
<evidence type="ECO:0000259" key="1">
    <source>
        <dbReference type="Pfam" id="PF08241"/>
    </source>
</evidence>
<name>A0A6B9ZP32_9BACT</name>
<evidence type="ECO:0000313" key="3">
    <source>
        <dbReference type="Proteomes" id="UP000476411"/>
    </source>
</evidence>
<protein>
    <submittedName>
        <fullName evidence="2">Class I SAM-dependent methyltransferase</fullName>
    </submittedName>
</protein>
<organism evidence="2 3">
    <name type="scientific">Chitinophaga agri</name>
    <dbReference type="NCBI Taxonomy" id="2703787"/>
    <lineage>
        <taxon>Bacteria</taxon>
        <taxon>Pseudomonadati</taxon>
        <taxon>Bacteroidota</taxon>
        <taxon>Chitinophagia</taxon>
        <taxon>Chitinophagales</taxon>
        <taxon>Chitinophagaceae</taxon>
        <taxon>Chitinophaga</taxon>
    </lineage>
</organism>
<gene>
    <name evidence="2" type="ORF">GWR21_29980</name>
</gene>
<dbReference type="AlphaFoldDB" id="A0A6B9ZP32"/>
<dbReference type="PANTHER" id="PTHR43861">
    <property type="entry name" value="TRANS-ACONITATE 2-METHYLTRANSFERASE-RELATED"/>
    <property type="match status" value="1"/>
</dbReference>
<feature type="domain" description="Methyltransferase type 11" evidence="1">
    <location>
        <begin position="53"/>
        <end position="150"/>
    </location>
</feature>